<evidence type="ECO:0000313" key="3">
    <source>
        <dbReference type="Proteomes" id="UP000184600"/>
    </source>
</evidence>
<keyword evidence="3" id="KW-1185">Reference proteome</keyword>
<protein>
    <submittedName>
        <fullName evidence="2">Uncharacterized protein</fullName>
    </submittedName>
</protein>
<dbReference type="AlphaFoldDB" id="A0A1M7YZX8"/>
<keyword evidence="1" id="KW-0472">Membrane</keyword>
<keyword evidence="1" id="KW-0812">Transmembrane</keyword>
<organism evidence="2 3">
    <name type="scientific">Vibrio quintilis</name>
    <dbReference type="NCBI Taxonomy" id="1117707"/>
    <lineage>
        <taxon>Bacteria</taxon>
        <taxon>Pseudomonadati</taxon>
        <taxon>Pseudomonadota</taxon>
        <taxon>Gammaproteobacteria</taxon>
        <taxon>Vibrionales</taxon>
        <taxon>Vibrionaceae</taxon>
        <taxon>Vibrio</taxon>
    </lineage>
</organism>
<gene>
    <name evidence="2" type="ORF">VQ7734_04009</name>
</gene>
<feature type="transmembrane region" description="Helical" evidence="1">
    <location>
        <begin position="6"/>
        <end position="24"/>
    </location>
</feature>
<sequence>MNDKIYLLLIAFICSLTYGSYLYVRPVNIIGVYRNICIEKKPVFAVTMSRNGVIKYP</sequence>
<reference evidence="3" key="1">
    <citation type="submission" date="2016-12" db="EMBL/GenBank/DDBJ databases">
        <authorList>
            <person name="Rodrigo-Torres L."/>
            <person name="Arahal R.D."/>
            <person name="Lucena T."/>
        </authorList>
    </citation>
    <scope>NUCLEOTIDE SEQUENCE [LARGE SCALE GENOMIC DNA]</scope>
</reference>
<keyword evidence="1" id="KW-1133">Transmembrane helix</keyword>
<dbReference type="Proteomes" id="UP000184600">
    <property type="component" value="Unassembled WGS sequence"/>
</dbReference>
<dbReference type="STRING" id="1117707.VQ7734_04009"/>
<accession>A0A1M7YZX8</accession>
<name>A0A1M7YZX8_9VIBR</name>
<evidence type="ECO:0000313" key="2">
    <source>
        <dbReference type="EMBL" id="SHO58239.1"/>
    </source>
</evidence>
<evidence type="ECO:0000256" key="1">
    <source>
        <dbReference type="SAM" id="Phobius"/>
    </source>
</evidence>
<dbReference type="EMBL" id="FRFG01000059">
    <property type="protein sequence ID" value="SHO58239.1"/>
    <property type="molecule type" value="Genomic_DNA"/>
</dbReference>
<proteinExistence type="predicted"/>